<dbReference type="Gene3D" id="1.10.10.1700">
    <property type="entry name" value="Histone-lysine N-methyltransferase"/>
    <property type="match status" value="1"/>
</dbReference>
<feature type="compositionally biased region" description="Basic and acidic residues" evidence="14">
    <location>
        <begin position="373"/>
        <end position="382"/>
    </location>
</feature>
<keyword evidence="7 16" id="KW-0808">Transferase</keyword>
<dbReference type="PROSITE" id="PS51567">
    <property type="entry name" value="SAM_MT43_SUVAR420_1"/>
    <property type="match status" value="1"/>
</dbReference>
<keyword evidence="8" id="KW-0949">S-adenosyl-L-methionine</keyword>
<evidence type="ECO:0000256" key="12">
    <source>
        <dbReference type="ARBA" id="ARBA00030653"/>
    </source>
</evidence>
<dbReference type="PROSITE" id="PS50280">
    <property type="entry name" value="SET"/>
    <property type="match status" value="1"/>
</dbReference>
<dbReference type="STRING" id="45607.A0A2T0FDP8"/>
<evidence type="ECO:0000256" key="7">
    <source>
        <dbReference type="ARBA" id="ARBA00022679"/>
    </source>
</evidence>
<feature type="compositionally biased region" description="Basic and acidic residues" evidence="14">
    <location>
        <begin position="403"/>
        <end position="418"/>
    </location>
</feature>
<gene>
    <name evidence="16" type="ORF">B9G98_00707</name>
</gene>
<feature type="region of interest" description="Disordered" evidence="14">
    <location>
        <begin position="373"/>
        <end position="418"/>
    </location>
</feature>
<evidence type="ECO:0000313" key="17">
    <source>
        <dbReference type="Proteomes" id="UP000238350"/>
    </source>
</evidence>
<accession>A0A2T0FDP8</accession>
<keyword evidence="17" id="KW-1185">Reference proteome</keyword>
<evidence type="ECO:0000256" key="4">
    <source>
        <dbReference type="ARBA" id="ARBA00015413"/>
    </source>
</evidence>
<dbReference type="PANTHER" id="PTHR12977:SF4">
    <property type="entry name" value="HISTONE-LYSINE N-METHYLTRANSFERASE KMT5B"/>
    <property type="match status" value="1"/>
</dbReference>
<evidence type="ECO:0000256" key="2">
    <source>
        <dbReference type="ARBA" id="ARBA00004286"/>
    </source>
</evidence>
<keyword evidence="9" id="KW-0156">Chromatin regulator</keyword>
<evidence type="ECO:0000256" key="11">
    <source>
        <dbReference type="ARBA" id="ARBA00024057"/>
    </source>
</evidence>
<dbReference type="InterPro" id="IPR041938">
    <property type="entry name" value="Hist-Lys_N-MTase_N"/>
</dbReference>
<evidence type="ECO:0000259" key="15">
    <source>
        <dbReference type="PROSITE" id="PS50280"/>
    </source>
</evidence>
<feature type="region of interest" description="Disordered" evidence="14">
    <location>
        <begin position="247"/>
        <end position="277"/>
    </location>
</feature>
<dbReference type="CDD" id="cd10524">
    <property type="entry name" value="SET_Suv4-20-like"/>
    <property type="match status" value="1"/>
</dbReference>
<comment type="subcellular location">
    <subcellularLocation>
        <location evidence="2">Chromosome</location>
    </subcellularLocation>
    <subcellularLocation>
        <location evidence="1">Nucleus</location>
    </subcellularLocation>
</comment>
<evidence type="ECO:0000313" key="16">
    <source>
        <dbReference type="EMBL" id="PRT53087.1"/>
    </source>
</evidence>
<dbReference type="AlphaFoldDB" id="A0A2T0FDP8"/>
<evidence type="ECO:0000256" key="3">
    <source>
        <dbReference type="ARBA" id="ARBA00014232"/>
    </source>
</evidence>
<feature type="domain" description="SET" evidence="15">
    <location>
        <begin position="107"/>
        <end position="220"/>
    </location>
</feature>
<dbReference type="InterPro" id="IPR046341">
    <property type="entry name" value="SET_dom_sf"/>
</dbReference>
<evidence type="ECO:0000256" key="6">
    <source>
        <dbReference type="ARBA" id="ARBA00022603"/>
    </source>
</evidence>
<evidence type="ECO:0000256" key="8">
    <source>
        <dbReference type="ARBA" id="ARBA00022691"/>
    </source>
</evidence>
<dbReference type="GO" id="GO:0140943">
    <property type="term" value="F:histone H4K20 trimethyltransferase activity"/>
    <property type="evidence" value="ECO:0007669"/>
    <property type="project" value="UniProtKB-EC"/>
</dbReference>
<dbReference type="Gene3D" id="2.170.270.10">
    <property type="entry name" value="SET domain"/>
    <property type="match status" value="1"/>
</dbReference>
<sequence length="418" mass="47433">MPIKSSDLAYFDDVLVDCLIDRVDYWAHIRKTGEYKPISGIRDAAVREIVDRAVAQESLGPLVEEFCEMPAITKFLARFHEISVRNMFEKHVRRYLAMYSPLAPFAVEVTTRYAESTKRQAEACIVAREKIIAGSEIKFLTGMLADLGEDDEELIASGSAGDFSIINTSRRDCSSMMLGPARFVNHDCEPNAQFTSNGRSLCVKALRNIHIGEEITVQYAPNYFGQNNCECLCATCEKHKRNGYAEDEATDADETPSQNESGRVLRQRSRTPEIAERSQSITDRYAAYTVVDPAATSICSNCTVNFKSFVEPYKGKRLQCPRCTRHATLYSSFWPKTRGQSMDVSRLYHRALAVPKKEVRKERPMNALQRRRLELDKKEKRAASPPVKRRKTVVEKPVVTRLSRAERAEKRRSEPVLA</sequence>
<dbReference type="OrthoDB" id="6627536at2759"/>
<dbReference type="Pfam" id="PF00856">
    <property type="entry name" value="SET"/>
    <property type="match status" value="1"/>
</dbReference>
<evidence type="ECO:0000256" key="13">
    <source>
        <dbReference type="ARBA" id="ARBA00048081"/>
    </source>
</evidence>
<evidence type="ECO:0000256" key="1">
    <source>
        <dbReference type="ARBA" id="ARBA00004123"/>
    </source>
</evidence>
<evidence type="ECO:0000256" key="5">
    <source>
        <dbReference type="ARBA" id="ARBA00022454"/>
    </source>
</evidence>
<name>A0A2T0FDP8_9ASCO</name>
<reference evidence="16 17" key="1">
    <citation type="submission" date="2017-04" db="EMBL/GenBank/DDBJ databases">
        <title>Genome sequencing of [Candida] sorbophila.</title>
        <authorList>
            <person name="Ahn J.O."/>
        </authorList>
    </citation>
    <scope>NUCLEOTIDE SEQUENCE [LARGE SCALE GENOMIC DNA]</scope>
    <source>
        <strain evidence="16 17">DS02</strain>
    </source>
</reference>
<dbReference type="RefSeq" id="XP_024663033.1">
    <property type="nucleotide sequence ID" value="XM_024807265.1"/>
</dbReference>
<comment type="catalytic activity">
    <reaction evidence="13">
        <text>L-lysyl(20)-[histone H4] + 3 S-adenosyl-L-methionine = N(6),N(6),N(6)-trimethyl-L-lysyl(20)-[histone H4] + 3 S-adenosyl-L-homocysteine + 3 H(+)</text>
        <dbReference type="Rhea" id="RHEA:64456"/>
        <dbReference type="Rhea" id="RHEA-COMP:15554"/>
        <dbReference type="Rhea" id="RHEA-COMP:15998"/>
        <dbReference type="ChEBI" id="CHEBI:15378"/>
        <dbReference type="ChEBI" id="CHEBI:29969"/>
        <dbReference type="ChEBI" id="CHEBI:57856"/>
        <dbReference type="ChEBI" id="CHEBI:59789"/>
        <dbReference type="ChEBI" id="CHEBI:61961"/>
        <dbReference type="EC" id="2.1.1.372"/>
    </reaction>
</comment>
<dbReference type="PANTHER" id="PTHR12977">
    <property type="entry name" value="SUPPRESSOR OF VARIEGATION 4-20-RELATED"/>
    <property type="match status" value="1"/>
</dbReference>
<keyword evidence="10" id="KW-0539">Nucleus</keyword>
<evidence type="ECO:0000256" key="9">
    <source>
        <dbReference type="ARBA" id="ARBA00022853"/>
    </source>
</evidence>
<dbReference type="GO" id="GO:0005694">
    <property type="term" value="C:chromosome"/>
    <property type="evidence" value="ECO:0007669"/>
    <property type="project" value="UniProtKB-SubCell"/>
</dbReference>
<dbReference type="InterPro" id="IPR039977">
    <property type="entry name" value="Suv4-20/Set9"/>
</dbReference>
<proteinExistence type="predicted"/>
<dbReference type="InterPro" id="IPR025783">
    <property type="entry name" value="Set9_fungi"/>
</dbReference>
<dbReference type="GO" id="GO:0032259">
    <property type="term" value="P:methylation"/>
    <property type="evidence" value="ECO:0007669"/>
    <property type="project" value="UniProtKB-KW"/>
</dbReference>
<dbReference type="Proteomes" id="UP000238350">
    <property type="component" value="Unassembled WGS sequence"/>
</dbReference>
<dbReference type="InterPro" id="IPR001214">
    <property type="entry name" value="SET_dom"/>
</dbReference>
<protein>
    <recommendedName>
        <fullName evidence="4">Histone-lysine N-methyltransferase SET9</fullName>
        <ecNumber evidence="11">2.1.1.372</ecNumber>
    </recommendedName>
    <alternativeName>
        <fullName evidence="3">Histone-lysine N-methyltransferase set9</fullName>
    </alternativeName>
    <alternativeName>
        <fullName evidence="12">SET domain protein 9</fullName>
    </alternativeName>
</protein>
<dbReference type="EMBL" id="NDIQ01000001">
    <property type="protein sequence ID" value="PRT53087.1"/>
    <property type="molecule type" value="Genomic_DNA"/>
</dbReference>
<dbReference type="GeneID" id="36514456"/>
<dbReference type="SUPFAM" id="SSF82199">
    <property type="entry name" value="SET domain"/>
    <property type="match status" value="1"/>
</dbReference>
<evidence type="ECO:0000256" key="14">
    <source>
        <dbReference type="SAM" id="MobiDB-lite"/>
    </source>
</evidence>
<comment type="caution">
    <text evidence="16">The sequence shown here is derived from an EMBL/GenBank/DDBJ whole genome shotgun (WGS) entry which is preliminary data.</text>
</comment>
<evidence type="ECO:0000256" key="10">
    <source>
        <dbReference type="ARBA" id="ARBA00023242"/>
    </source>
</evidence>
<dbReference type="GO" id="GO:0005634">
    <property type="term" value="C:nucleus"/>
    <property type="evidence" value="ECO:0007669"/>
    <property type="project" value="UniProtKB-SubCell"/>
</dbReference>
<dbReference type="EC" id="2.1.1.372" evidence="11"/>
<organism evidence="16 17">
    <name type="scientific">Wickerhamiella sorbophila</name>
    <dbReference type="NCBI Taxonomy" id="45607"/>
    <lineage>
        <taxon>Eukaryota</taxon>
        <taxon>Fungi</taxon>
        <taxon>Dikarya</taxon>
        <taxon>Ascomycota</taxon>
        <taxon>Saccharomycotina</taxon>
        <taxon>Dipodascomycetes</taxon>
        <taxon>Dipodascales</taxon>
        <taxon>Trichomonascaceae</taxon>
        <taxon>Wickerhamiella</taxon>
    </lineage>
</organism>
<keyword evidence="5" id="KW-0158">Chromosome</keyword>
<dbReference type="SMART" id="SM00317">
    <property type="entry name" value="SET"/>
    <property type="match status" value="1"/>
</dbReference>
<keyword evidence="6 16" id="KW-0489">Methyltransferase</keyword>